<protein>
    <submittedName>
        <fullName evidence="1">Uncharacterized protein</fullName>
    </submittedName>
</protein>
<dbReference type="Proteomes" id="UP000189670">
    <property type="component" value="Unassembled WGS sequence"/>
</dbReference>
<dbReference type="EMBL" id="ATBP01000607">
    <property type="protein sequence ID" value="ETR69584.1"/>
    <property type="molecule type" value="Genomic_DNA"/>
</dbReference>
<accession>A0A1V1P452</accession>
<dbReference type="SUPFAM" id="SSF56655">
    <property type="entry name" value="Carbohydrate phosphatase"/>
    <property type="match status" value="1"/>
</dbReference>
<evidence type="ECO:0000313" key="1">
    <source>
        <dbReference type="EMBL" id="ETR69584.1"/>
    </source>
</evidence>
<sequence>MDVASHKENWENEKEWMNRKITEFNLKAKRIRLFSVGAVVTSWVSHGGLDAFVSIWGHSSKPFDIAAGKALIKYSKNGIIVECEIEGLSQPRFVGGNKVLVEEICKILKD</sequence>
<organism evidence="1 2">
    <name type="scientific">Candidatus Magnetoglobus multicellularis str. Araruama</name>
    <dbReference type="NCBI Taxonomy" id="890399"/>
    <lineage>
        <taxon>Bacteria</taxon>
        <taxon>Pseudomonadati</taxon>
        <taxon>Thermodesulfobacteriota</taxon>
        <taxon>Desulfobacteria</taxon>
        <taxon>Desulfobacterales</taxon>
        <taxon>Desulfobacteraceae</taxon>
        <taxon>Candidatus Magnetoglobus</taxon>
    </lineage>
</organism>
<gene>
    <name evidence="1" type="ORF">OMM_09472</name>
</gene>
<reference evidence="2" key="1">
    <citation type="submission" date="2012-11" db="EMBL/GenBank/DDBJ databases">
        <authorList>
            <person name="Lucero-Rivera Y.E."/>
            <person name="Tovar-Ramirez D."/>
        </authorList>
    </citation>
    <scope>NUCLEOTIDE SEQUENCE [LARGE SCALE GENOMIC DNA]</scope>
    <source>
        <strain evidence="2">Araruama</strain>
    </source>
</reference>
<comment type="caution">
    <text evidence="1">The sequence shown here is derived from an EMBL/GenBank/DDBJ whole genome shotgun (WGS) entry which is preliminary data.</text>
</comment>
<name>A0A1V1P452_9BACT</name>
<evidence type="ECO:0000313" key="2">
    <source>
        <dbReference type="Proteomes" id="UP000189670"/>
    </source>
</evidence>
<proteinExistence type="predicted"/>
<dbReference type="AlphaFoldDB" id="A0A1V1P452"/>
<dbReference type="Gene3D" id="3.40.190.80">
    <property type="match status" value="1"/>
</dbReference>